<protein>
    <submittedName>
        <fullName evidence="6">Glucose-1-dehydrogenase</fullName>
    </submittedName>
</protein>
<dbReference type="InterPro" id="IPR036291">
    <property type="entry name" value="NAD(P)-bd_dom_sf"/>
</dbReference>
<comment type="cofactor">
    <cofactor evidence="1">
        <name>Zn(2+)</name>
        <dbReference type="ChEBI" id="CHEBI:29105"/>
    </cofactor>
</comment>
<evidence type="ECO:0000256" key="2">
    <source>
        <dbReference type="ARBA" id="ARBA00022723"/>
    </source>
</evidence>
<proteinExistence type="predicted"/>
<dbReference type="SUPFAM" id="SSF51735">
    <property type="entry name" value="NAD(P)-binding Rossmann-fold domains"/>
    <property type="match status" value="1"/>
</dbReference>
<feature type="non-terminal residue" evidence="6">
    <location>
        <position position="1"/>
    </location>
</feature>
<keyword evidence="4" id="KW-0560">Oxidoreductase</keyword>
<gene>
    <name evidence="6" type="ORF">B1B_12647</name>
</gene>
<dbReference type="EMBL" id="AUZY01008297">
    <property type="protein sequence ID" value="EQD46387.1"/>
    <property type="molecule type" value="Genomic_DNA"/>
</dbReference>
<evidence type="ECO:0000256" key="1">
    <source>
        <dbReference type="ARBA" id="ARBA00001947"/>
    </source>
</evidence>
<organism evidence="6">
    <name type="scientific">mine drainage metagenome</name>
    <dbReference type="NCBI Taxonomy" id="410659"/>
    <lineage>
        <taxon>unclassified sequences</taxon>
        <taxon>metagenomes</taxon>
        <taxon>ecological metagenomes</taxon>
    </lineage>
</organism>
<evidence type="ECO:0000256" key="3">
    <source>
        <dbReference type="ARBA" id="ARBA00022833"/>
    </source>
</evidence>
<name>T0ZPE0_9ZZZZ</name>
<evidence type="ECO:0000313" key="6">
    <source>
        <dbReference type="EMBL" id="EQD46387.1"/>
    </source>
</evidence>
<dbReference type="Pfam" id="PF16912">
    <property type="entry name" value="Glu_dehyd_C"/>
    <property type="match status" value="1"/>
</dbReference>
<feature type="domain" description="Glucose dehydrogenase C-terminal" evidence="5">
    <location>
        <begin position="6"/>
        <end position="167"/>
    </location>
</feature>
<keyword evidence="2" id="KW-0479">Metal-binding</keyword>
<evidence type="ECO:0000259" key="5">
    <source>
        <dbReference type="Pfam" id="PF16912"/>
    </source>
</evidence>
<dbReference type="GO" id="GO:0046872">
    <property type="term" value="F:metal ion binding"/>
    <property type="evidence" value="ECO:0007669"/>
    <property type="project" value="UniProtKB-KW"/>
</dbReference>
<sequence>EAFLYTMMAKELGFQSMMINRHPLTPKILQILDDLDLRFVDYSKEPDAPFSGGIDLLIDTSGDPTTIFNFLRKVNYNGVVILFGTNGKAPAGSFTGVDVDYIVERNITIAGSVDAAKKHYLQAIEYLTKWHCSYGDKLEKVITAKFSPEDTSLFTTKQKDELKSVIEWK</sequence>
<accession>T0ZPE0</accession>
<reference evidence="6" key="1">
    <citation type="submission" date="2013-08" db="EMBL/GenBank/DDBJ databases">
        <authorList>
            <person name="Mendez C."/>
            <person name="Richter M."/>
            <person name="Ferrer M."/>
            <person name="Sanchez J."/>
        </authorList>
    </citation>
    <scope>NUCLEOTIDE SEQUENCE</scope>
</reference>
<comment type="caution">
    <text evidence="6">The sequence shown here is derived from an EMBL/GenBank/DDBJ whole genome shotgun (WGS) entry which is preliminary data.</text>
</comment>
<evidence type="ECO:0000256" key="4">
    <source>
        <dbReference type="ARBA" id="ARBA00023002"/>
    </source>
</evidence>
<dbReference type="InterPro" id="IPR031640">
    <property type="entry name" value="Glu_dehyd_C"/>
</dbReference>
<reference evidence="6" key="2">
    <citation type="journal article" date="2014" name="ISME J.">
        <title>Microbial stratification in low pH oxic and suboxic macroscopic growths along an acid mine drainage.</title>
        <authorList>
            <person name="Mendez-Garcia C."/>
            <person name="Mesa V."/>
            <person name="Sprenger R.R."/>
            <person name="Richter M."/>
            <person name="Diez M.S."/>
            <person name="Solano J."/>
            <person name="Bargiela R."/>
            <person name="Golyshina O.V."/>
            <person name="Manteca A."/>
            <person name="Ramos J.L."/>
            <person name="Gallego J.R."/>
            <person name="Llorente I."/>
            <person name="Martins Dos Santos V.A."/>
            <person name="Jensen O.N."/>
            <person name="Pelaez A.I."/>
            <person name="Sanchez J."/>
            <person name="Ferrer M."/>
        </authorList>
    </citation>
    <scope>NUCLEOTIDE SEQUENCE</scope>
</reference>
<dbReference type="Gene3D" id="3.40.50.720">
    <property type="entry name" value="NAD(P)-binding Rossmann-like Domain"/>
    <property type="match status" value="1"/>
</dbReference>
<keyword evidence="3" id="KW-0862">Zinc</keyword>
<dbReference type="AlphaFoldDB" id="T0ZPE0"/>
<dbReference type="GO" id="GO:0016491">
    <property type="term" value="F:oxidoreductase activity"/>
    <property type="evidence" value="ECO:0007669"/>
    <property type="project" value="UniProtKB-KW"/>
</dbReference>